<dbReference type="InterPro" id="IPR008254">
    <property type="entry name" value="Flavodoxin/NO_synth"/>
</dbReference>
<dbReference type="EMBL" id="AP024110">
    <property type="protein sequence ID" value="BCM25577.1"/>
    <property type="molecule type" value="Genomic_DNA"/>
</dbReference>
<feature type="domain" description="Flavodoxin-like" evidence="6">
    <location>
        <begin position="49"/>
        <end position="186"/>
    </location>
</feature>
<dbReference type="Pfam" id="PF00175">
    <property type="entry name" value="NAD_binding_1"/>
    <property type="match status" value="1"/>
</dbReference>
<evidence type="ECO:0000259" key="6">
    <source>
        <dbReference type="PROSITE" id="PS50902"/>
    </source>
</evidence>
<dbReference type="InterPro" id="IPR039261">
    <property type="entry name" value="FNR_nucleotide-bd"/>
</dbReference>
<dbReference type="PRINTS" id="PR00371">
    <property type="entry name" value="FPNCR"/>
</dbReference>
<dbReference type="InterPro" id="IPR001433">
    <property type="entry name" value="OxRdtase_FAD/NAD-bd"/>
</dbReference>
<dbReference type="InterPro" id="IPR001094">
    <property type="entry name" value="Flavdoxin-like"/>
</dbReference>
<dbReference type="GO" id="GO:0010181">
    <property type="term" value="F:FMN binding"/>
    <property type="evidence" value="ECO:0007669"/>
    <property type="project" value="InterPro"/>
</dbReference>
<accession>A0A8D5G0H1</accession>
<evidence type="ECO:0000256" key="2">
    <source>
        <dbReference type="ARBA" id="ARBA00022643"/>
    </source>
</evidence>
<feature type="transmembrane region" description="Helical" evidence="5">
    <location>
        <begin position="6"/>
        <end position="22"/>
    </location>
</feature>
<dbReference type="InterPro" id="IPR017927">
    <property type="entry name" value="FAD-bd_FR_type"/>
</dbReference>
<keyword evidence="3" id="KW-0813">Transport</keyword>
<proteinExistence type="predicted"/>
<name>A0A8D5G0H1_9PROT</name>
<evidence type="ECO:0000256" key="1">
    <source>
        <dbReference type="ARBA" id="ARBA00022630"/>
    </source>
</evidence>
<dbReference type="SUPFAM" id="SSF52343">
    <property type="entry name" value="Ferredoxin reductase-like, C-terminal NADP-linked domain"/>
    <property type="match status" value="1"/>
</dbReference>
<dbReference type="PANTHER" id="PTHR19384">
    <property type="entry name" value="NITRIC OXIDE SYNTHASE-RELATED"/>
    <property type="match status" value="1"/>
</dbReference>
<dbReference type="PROSITE" id="PS50902">
    <property type="entry name" value="FLAVODOXIN_LIKE"/>
    <property type="match status" value="1"/>
</dbReference>
<dbReference type="PANTHER" id="PTHR19384:SF17">
    <property type="entry name" value="NADPH--CYTOCHROME P450 REDUCTASE"/>
    <property type="match status" value="1"/>
</dbReference>
<reference evidence="8" key="1">
    <citation type="journal article" date="2021" name="Arch. Microbiol.">
        <title>Methyloradius palustris gen. nov., sp. nov., a methanol-oxidizing bacterium isolated from snow.</title>
        <authorList>
            <person name="Miyadera T."/>
            <person name="Kojima H."/>
            <person name="Fukui M."/>
        </authorList>
    </citation>
    <scope>NUCLEOTIDE SEQUENCE</scope>
    <source>
        <strain evidence="8">Zm11</strain>
    </source>
</reference>
<dbReference type="GO" id="GO:0003958">
    <property type="term" value="F:NADPH-hemoprotein reductase activity"/>
    <property type="evidence" value="ECO:0007669"/>
    <property type="project" value="UniProtKB-EC"/>
</dbReference>
<dbReference type="SUPFAM" id="SSF52218">
    <property type="entry name" value="Flavoproteins"/>
    <property type="match status" value="1"/>
</dbReference>
<organism evidence="8 9">
    <name type="scientific">Methyloradius palustris</name>
    <dbReference type="NCBI Taxonomy" id="2778876"/>
    <lineage>
        <taxon>Bacteria</taxon>
        <taxon>Pseudomonadati</taxon>
        <taxon>Pseudomonadota</taxon>
        <taxon>Betaproteobacteria</taxon>
        <taxon>Nitrosomonadales</taxon>
        <taxon>Methylophilaceae</taxon>
        <taxon>Methyloradius</taxon>
    </lineage>
</organism>
<gene>
    <name evidence="8" type="ORF">ZMTM_18360</name>
</gene>
<dbReference type="KEGG" id="mpau:ZMTM_18360"/>
<evidence type="ECO:0000313" key="9">
    <source>
        <dbReference type="Proteomes" id="UP000826722"/>
    </source>
</evidence>
<dbReference type="SUPFAM" id="SSF63380">
    <property type="entry name" value="Riboflavin synthase domain-like"/>
    <property type="match status" value="1"/>
</dbReference>
<evidence type="ECO:0000313" key="8">
    <source>
        <dbReference type="EMBL" id="BCM25577.1"/>
    </source>
</evidence>
<keyword evidence="9" id="KW-1185">Reference proteome</keyword>
<feature type="domain" description="FAD-binding FR-type" evidence="7">
    <location>
        <begin position="200"/>
        <end position="368"/>
    </location>
</feature>
<sequence length="507" mass="55649">MNRQLLALLIVVSYFVLTIWFIRRRRLALASSTPEITNENSATLQTADTLVAFASQTGNAQQLASLTAEILAAAGLRLQVKALDQVSSSELANYRRALFIVSTTGEGDSPDNATDFVLKTMSGDANLQSLEYGLLALGDRRYTYFCGFGHTLDHWLQQSHALPLFDMVEVDNGDAGALRHWQSQLSLLADTIEAADWSAPAYQSWRLIERHLLNPGSVGGPVYHLKLEALEVHEGWQAGDIVEVGPRNSERSVAALLNALGLKHDAPANESGTPWGEWLAERFLPHSAAEIEALKQLPTSELSSSLKLLSHREYSIASLPAEGLELVVRQVRNTNGELGHGSGWLTEYASIGDKIALRVRPSPMFHPPAEPIPLILIGNGTGIAGLRAHLKASIAAGQRRHWLIFGERNAAYDAYFSDELQALQEEGVLTRLDIAYSRDQAIPIYVQDLIQQAADELRVWLDDGAAIFICGSAKGMAPEVHRVLLDIVGDHILANLTNTGRYRRDIY</sequence>
<evidence type="ECO:0000256" key="5">
    <source>
        <dbReference type="SAM" id="Phobius"/>
    </source>
</evidence>
<keyword evidence="2" id="KW-0288">FMN</keyword>
<dbReference type="CDD" id="cd06200">
    <property type="entry name" value="SiR_like1"/>
    <property type="match status" value="1"/>
</dbReference>
<protein>
    <recommendedName>
        <fullName evidence="4">NADPH--hemoprotein reductase</fullName>
        <ecNumber evidence="4">1.6.2.4</ecNumber>
    </recommendedName>
</protein>
<dbReference type="InterPro" id="IPR017938">
    <property type="entry name" value="Riboflavin_synthase-like_b-brl"/>
</dbReference>
<dbReference type="PROSITE" id="PS51384">
    <property type="entry name" value="FAD_FR"/>
    <property type="match status" value="1"/>
</dbReference>
<dbReference type="PRINTS" id="PR00369">
    <property type="entry name" value="FLAVODOXIN"/>
</dbReference>
<dbReference type="EC" id="1.6.2.4" evidence="4"/>
<dbReference type="Proteomes" id="UP000826722">
    <property type="component" value="Chromosome"/>
</dbReference>
<keyword evidence="3" id="KW-0249">Electron transport</keyword>
<keyword evidence="1" id="KW-0285">Flavoprotein</keyword>
<dbReference type="InterPro" id="IPR001709">
    <property type="entry name" value="Flavoprot_Pyr_Nucl_cyt_Rdtase"/>
</dbReference>
<dbReference type="Pfam" id="PF00258">
    <property type="entry name" value="Flavodoxin_1"/>
    <property type="match status" value="1"/>
</dbReference>
<dbReference type="AlphaFoldDB" id="A0A8D5G0H1"/>
<keyword evidence="5" id="KW-0472">Membrane</keyword>
<keyword evidence="5" id="KW-1133">Transmembrane helix</keyword>
<dbReference type="GO" id="GO:0005829">
    <property type="term" value="C:cytosol"/>
    <property type="evidence" value="ECO:0007669"/>
    <property type="project" value="TreeGrafter"/>
</dbReference>
<keyword evidence="5" id="KW-0812">Transmembrane</keyword>
<dbReference type="Gene3D" id="3.40.50.360">
    <property type="match status" value="1"/>
</dbReference>
<dbReference type="RefSeq" id="WP_221763649.1">
    <property type="nucleotide sequence ID" value="NZ_AP024110.1"/>
</dbReference>
<dbReference type="Gene3D" id="3.40.50.80">
    <property type="entry name" value="Nucleotide-binding domain of ferredoxin-NADP reductase (FNR) module"/>
    <property type="match status" value="1"/>
</dbReference>
<evidence type="ECO:0000259" key="7">
    <source>
        <dbReference type="PROSITE" id="PS51384"/>
    </source>
</evidence>
<dbReference type="GO" id="GO:0050660">
    <property type="term" value="F:flavin adenine dinucleotide binding"/>
    <property type="evidence" value="ECO:0007669"/>
    <property type="project" value="TreeGrafter"/>
</dbReference>
<evidence type="ECO:0000256" key="4">
    <source>
        <dbReference type="ARBA" id="ARBA00023797"/>
    </source>
</evidence>
<dbReference type="InterPro" id="IPR029039">
    <property type="entry name" value="Flavoprotein-like_sf"/>
</dbReference>
<evidence type="ECO:0000256" key="3">
    <source>
        <dbReference type="ARBA" id="ARBA00022982"/>
    </source>
</evidence>